<dbReference type="GO" id="GO:0008713">
    <property type="term" value="F:ADP-heptose-lipopolysaccharide heptosyltransferase activity"/>
    <property type="evidence" value="ECO:0007669"/>
    <property type="project" value="TreeGrafter"/>
</dbReference>
<dbReference type="OrthoDB" id="9797795at2"/>
<dbReference type="InterPro" id="IPR051199">
    <property type="entry name" value="LPS_LOS_Heptosyltrfase"/>
</dbReference>
<reference evidence="3 4" key="1">
    <citation type="submission" date="2012-09" db="EMBL/GenBank/DDBJ databases">
        <title>The Genome Sequence of Veillonella ratti ACS-216-V-COL6B.</title>
        <authorList>
            <consortium name="The Broad Institute Genome Sequencing Platform"/>
            <person name="Earl A."/>
            <person name="Ward D."/>
            <person name="Feldgarden M."/>
            <person name="Gevers D."/>
            <person name="Saerens B."/>
            <person name="Vaneechoutte M."/>
            <person name="Walker B."/>
            <person name="Young S.K."/>
            <person name="Zeng Q."/>
            <person name="Gargeya S."/>
            <person name="Fitzgerald M."/>
            <person name="Haas B."/>
            <person name="Abouelleil A."/>
            <person name="Alvarado L."/>
            <person name="Arachchi H.M."/>
            <person name="Berlin A."/>
            <person name="Chapman S.B."/>
            <person name="Goldberg J."/>
            <person name="Griggs A."/>
            <person name="Gujja S."/>
            <person name="Hansen M."/>
            <person name="Howarth C."/>
            <person name="Imamovic A."/>
            <person name="Larimer J."/>
            <person name="McCowen C."/>
            <person name="Montmayeur A."/>
            <person name="Murphy C."/>
            <person name="Neiman D."/>
            <person name="Pearson M."/>
            <person name="Priest M."/>
            <person name="Roberts A."/>
            <person name="Saif S."/>
            <person name="Shea T."/>
            <person name="Sisk P."/>
            <person name="Sykes S."/>
            <person name="Wortman J."/>
            <person name="Nusbaum C."/>
            <person name="Birren B."/>
        </authorList>
    </citation>
    <scope>NUCLEOTIDE SEQUENCE [LARGE SCALE GENOMIC DNA]</scope>
    <source>
        <strain evidence="3 4">ACS-216-V-Col6b</strain>
    </source>
</reference>
<keyword evidence="2" id="KW-0808">Transferase</keyword>
<sequence length="319" mass="36191">MKKVVMIRRTGLGDFIAGTVPICNYLEKIYGECELCFFMKKHNSFLVKHFFPNAHVYNIPECNKYIQTLITALKYRHLNADIGFSPMPDYPKLNSLFLYLINAKERYERTTKNIFTKYFNHPYDCPGTAKLYESSVGLCSLKYYDKNITEIPIECHPKFNQNMISNHSLSKADTIQIMVEVSNNRNSSQLCADKTAKILNTLYKQYKCSILITAKVPDVDKASALKAKLDMPTDIFTTPIFDEFLSYVNASDIVLCGDGGLGHIAGALDKKIVSLYGITSIPHWGIISDKVIHLYDHENINNIKDSKILDALTVQLKSS</sequence>
<keyword evidence="4" id="KW-1185">Reference proteome</keyword>
<dbReference type="STRING" id="883156.HMPREF9282_00138"/>
<dbReference type="AlphaFoldDB" id="K9DPR2"/>
<keyword evidence="1" id="KW-0328">Glycosyltransferase</keyword>
<dbReference type="PANTHER" id="PTHR30160:SF7">
    <property type="entry name" value="ADP-HEPTOSE--LPS HEPTOSYLTRANSFERASE 2"/>
    <property type="match status" value="1"/>
</dbReference>
<protein>
    <submittedName>
        <fullName evidence="3">Uncharacterized protein</fullName>
    </submittedName>
</protein>
<dbReference type="eggNOG" id="COG0859">
    <property type="taxonomic scope" value="Bacteria"/>
</dbReference>
<evidence type="ECO:0000256" key="1">
    <source>
        <dbReference type="ARBA" id="ARBA00022676"/>
    </source>
</evidence>
<accession>K9DPR2</accession>
<dbReference type="EMBL" id="AHAF01000001">
    <property type="protein sequence ID" value="EKU79330.1"/>
    <property type="molecule type" value="Genomic_DNA"/>
</dbReference>
<evidence type="ECO:0000313" key="3">
    <source>
        <dbReference type="EMBL" id="EKU79330.1"/>
    </source>
</evidence>
<evidence type="ECO:0000256" key="2">
    <source>
        <dbReference type="ARBA" id="ARBA00022679"/>
    </source>
</evidence>
<dbReference type="InterPro" id="IPR002201">
    <property type="entry name" value="Glyco_trans_9"/>
</dbReference>
<dbReference type="GO" id="GO:0009244">
    <property type="term" value="P:lipopolysaccharide core region biosynthetic process"/>
    <property type="evidence" value="ECO:0007669"/>
    <property type="project" value="TreeGrafter"/>
</dbReference>
<proteinExistence type="predicted"/>
<dbReference type="PATRIC" id="fig|883156.3.peg.140"/>
<dbReference type="HOGENOM" id="CLU_860387_0_0_9"/>
<dbReference type="Proteomes" id="UP000009891">
    <property type="component" value="Unassembled WGS sequence"/>
</dbReference>
<dbReference type="PANTHER" id="PTHR30160">
    <property type="entry name" value="TETRAACYLDISACCHARIDE 4'-KINASE-RELATED"/>
    <property type="match status" value="1"/>
</dbReference>
<comment type="caution">
    <text evidence="3">The sequence shown here is derived from an EMBL/GenBank/DDBJ whole genome shotgun (WGS) entry which is preliminary data.</text>
</comment>
<gene>
    <name evidence="3" type="ORF">HMPREF9282_00138</name>
</gene>
<dbReference type="RefSeq" id="WP_006555038.1">
    <property type="nucleotide sequence ID" value="NZ_JH992936.1"/>
</dbReference>
<evidence type="ECO:0000313" key="4">
    <source>
        <dbReference type="Proteomes" id="UP000009891"/>
    </source>
</evidence>
<dbReference type="GO" id="GO:0005829">
    <property type="term" value="C:cytosol"/>
    <property type="evidence" value="ECO:0007669"/>
    <property type="project" value="TreeGrafter"/>
</dbReference>
<organism evidence="3 4">
    <name type="scientific">Veillonella seminalis ACS-216-V-Col6b</name>
    <dbReference type="NCBI Taxonomy" id="883156"/>
    <lineage>
        <taxon>Bacteria</taxon>
        <taxon>Bacillati</taxon>
        <taxon>Bacillota</taxon>
        <taxon>Negativicutes</taxon>
        <taxon>Veillonellales</taxon>
        <taxon>Veillonellaceae</taxon>
        <taxon>Veillonella</taxon>
    </lineage>
</organism>
<dbReference type="Pfam" id="PF01075">
    <property type="entry name" value="Glyco_transf_9"/>
    <property type="match status" value="1"/>
</dbReference>
<name>K9DPR2_9FIRM</name>
<dbReference type="Gene3D" id="3.40.50.2000">
    <property type="entry name" value="Glycogen Phosphorylase B"/>
    <property type="match status" value="2"/>
</dbReference>
<dbReference type="SUPFAM" id="SSF53756">
    <property type="entry name" value="UDP-Glycosyltransferase/glycogen phosphorylase"/>
    <property type="match status" value="1"/>
</dbReference>